<dbReference type="Proteomes" id="UP000646523">
    <property type="component" value="Unassembled WGS sequence"/>
</dbReference>
<keyword evidence="4" id="KW-1133">Transmembrane helix</keyword>
<keyword evidence="4" id="KW-0472">Membrane</keyword>
<dbReference type="Gene3D" id="1.10.10.1320">
    <property type="entry name" value="Anti-sigma factor, zinc-finger domain"/>
    <property type="match status" value="1"/>
</dbReference>
<dbReference type="EMBL" id="BMNH01000006">
    <property type="protein sequence ID" value="GGO68358.1"/>
    <property type="molecule type" value="Genomic_DNA"/>
</dbReference>
<evidence type="ECO:0000256" key="4">
    <source>
        <dbReference type="SAM" id="Phobius"/>
    </source>
</evidence>
<organism evidence="6 7">
    <name type="scientific">Nonomuraea cavernae</name>
    <dbReference type="NCBI Taxonomy" id="2045107"/>
    <lineage>
        <taxon>Bacteria</taxon>
        <taxon>Bacillati</taxon>
        <taxon>Actinomycetota</taxon>
        <taxon>Actinomycetes</taxon>
        <taxon>Streptosporangiales</taxon>
        <taxon>Streptosporangiaceae</taxon>
        <taxon>Nonomuraea</taxon>
    </lineage>
</organism>
<comment type="caution">
    <text evidence="6">The sequence shown here is derived from an EMBL/GenBank/DDBJ whole genome shotgun (WGS) entry which is preliminary data.</text>
</comment>
<evidence type="ECO:0000313" key="6">
    <source>
        <dbReference type="EMBL" id="GGO68358.1"/>
    </source>
</evidence>
<accession>A0A917YVU1</accession>
<protein>
    <submittedName>
        <fullName evidence="6">RNA polymerase subunit sigma</fullName>
    </submittedName>
</protein>
<evidence type="ECO:0000259" key="5">
    <source>
        <dbReference type="Pfam" id="PF13490"/>
    </source>
</evidence>
<dbReference type="InterPro" id="IPR041916">
    <property type="entry name" value="Anti_sigma_zinc_sf"/>
</dbReference>
<evidence type="ECO:0000256" key="3">
    <source>
        <dbReference type="SAM" id="MobiDB-lite"/>
    </source>
</evidence>
<dbReference type="Pfam" id="PF13490">
    <property type="entry name" value="zf-HC2"/>
    <property type="match status" value="1"/>
</dbReference>
<dbReference type="RefSeq" id="WP_194518790.1">
    <property type="nucleotide sequence ID" value="NZ_BMNH01000006.1"/>
</dbReference>
<evidence type="ECO:0000313" key="7">
    <source>
        <dbReference type="Proteomes" id="UP000646523"/>
    </source>
</evidence>
<dbReference type="AlphaFoldDB" id="A0A917YVU1"/>
<keyword evidence="2" id="KW-0804">Transcription</keyword>
<evidence type="ECO:0000256" key="1">
    <source>
        <dbReference type="ARBA" id="ARBA00023015"/>
    </source>
</evidence>
<keyword evidence="1" id="KW-0805">Transcription regulation</keyword>
<evidence type="ECO:0000256" key="2">
    <source>
        <dbReference type="ARBA" id="ARBA00023163"/>
    </source>
</evidence>
<reference evidence="6" key="2">
    <citation type="submission" date="2020-09" db="EMBL/GenBank/DDBJ databases">
        <authorList>
            <person name="Sun Q."/>
            <person name="Zhou Y."/>
        </authorList>
    </citation>
    <scope>NUCLEOTIDE SEQUENCE</scope>
    <source>
        <strain evidence="6">CGMCC 4.7368</strain>
    </source>
</reference>
<feature type="transmembrane region" description="Helical" evidence="4">
    <location>
        <begin position="85"/>
        <end position="105"/>
    </location>
</feature>
<feature type="compositionally biased region" description="Low complexity" evidence="3">
    <location>
        <begin position="128"/>
        <end position="140"/>
    </location>
</feature>
<proteinExistence type="predicted"/>
<keyword evidence="4" id="KW-0812">Transmembrane</keyword>
<sequence length="270" mass="28831">MTCEEVRLSLGAHALGALDQEEALQVDLHLATCEECGAELLDLEGVSAFLGKVSERDVELVASPPRQVLDRLLNARAKRHRRGRVLMAAAASVAVLAVGGTVWTVSAQRPDVGTTAAAPERSVSETPADTAGSADASDTAVQAETRILAEPTPSTLLKSAPPEDAGGREFPGANEARGYYAHVTAIPGESGTQLAVRVTGVPEGTTCRLLVIGRNGERDYTDAWTVDRDTYRNKTVFPRHTRIPMTDIARFDLLDPSDKVLVRVKAPARK</sequence>
<reference evidence="6" key="1">
    <citation type="journal article" date="2014" name="Int. J. Syst. Evol. Microbiol.">
        <title>Complete genome sequence of Corynebacterium casei LMG S-19264T (=DSM 44701T), isolated from a smear-ripened cheese.</title>
        <authorList>
            <consortium name="US DOE Joint Genome Institute (JGI-PGF)"/>
            <person name="Walter F."/>
            <person name="Albersmeier A."/>
            <person name="Kalinowski J."/>
            <person name="Ruckert C."/>
        </authorList>
    </citation>
    <scope>NUCLEOTIDE SEQUENCE</scope>
    <source>
        <strain evidence="6">CGMCC 4.7368</strain>
    </source>
</reference>
<dbReference type="InterPro" id="IPR027383">
    <property type="entry name" value="Znf_put"/>
</dbReference>
<gene>
    <name evidence="6" type="ORF">GCM10012289_26940</name>
</gene>
<name>A0A917YVU1_9ACTN</name>
<feature type="domain" description="Putative zinc-finger" evidence="5">
    <location>
        <begin position="3"/>
        <end position="36"/>
    </location>
</feature>
<feature type="region of interest" description="Disordered" evidence="3">
    <location>
        <begin position="113"/>
        <end position="140"/>
    </location>
</feature>
<keyword evidence="7" id="KW-1185">Reference proteome</keyword>